<organism evidence="1 2">
    <name type="scientific">Prorocentrum cordatum</name>
    <dbReference type="NCBI Taxonomy" id="2364126"/>
    <lineage>
        <taxon>Eukaryota</taxon>
        <taxon>Sar</taxon>
        <taxon>Alveolata</taxon>
        <taxon>Dinophyceae</taxon>
        <taxon>Prorocentrales</taxon>
        <taxon>Prorocentraceae</taxon>
        <taxon>Prorocentrum</taxon>
    </lineage>
</organism>
<evidence type="ECO:0000313" key="2">
    <source>
        <dbReference type="Proteomes" id="UP001189429"/>
    </source>
</evidence>
<keyword evidence="2" id="KW-1185">Reference proteome</keyword>
<name>A0ABN9XWX3_9DINO</name>
<dbReference type="Proteomes" id="UP001189429">
    <property type="component" value="Unassembled WGS sequence"/>
</dbReference>
<proteinExistence type="predicted"/>
<sequence>EPDLSGMVLEPETSQTHPLRKTCRRDLRALPLAGRGPLEDSAGETTRLPSKHLVRGLELARMWSAADVFAVAAAVSVTELGSELAMMRQQMCSTVELVLPPTVRCFELDGRVRPGLVLLLVWGLASRLLAELCAHRPLRRLRQRASAAAADAEACASAAAEAELGQPPAVQPPAPVYE</sequence>
<feature type="non-terminal residue" evidence="1">
    <location>
        <position position="1"/>
    </location>
</feature>
<gene>
    <name evidence="1" type="ORF">PCOR1329_LOCUS80546</name>
</gene>
<dbReference type="EMBL" id="CAUYUJ010021419">
    <property type="protein sequence ID" value="CAK0904582.1"/>
    <property type="molecule type" value="Genomic_DNA"/>
</dbReference>
<protein>
    <submittedName>
        <fullName evidence="1">Uncharacterized protein</fullName>
    </submittedName>
</protein>
<reference evidence="1" key="1">
    <citation type="submission" date="2023-10" db="EMBL/GenBank/DDBJ databases">
        <authorList>
            <person name="Chen Y."/>
            <person name="Shah S."/>
            <person name="Dougan E. K."/>
            <person name="Thang M."/>
            <person name="Chan C."/>
        </authorList>
    </citation>
    <scope>NUCLEOTIDE SEQUENCE [LARGE SCALE GENOMIC DNA]</scope>
</reference>
<accession>A0ABN9XWX3</accession>
<comment type="caution">
    <text evidence="1">The sequence shown here is derived from an EMBL/GenBank/DDBJ whole genome shotgun (WGS) entry which is preliminary data.</text>
</comment>
<evidence type="ECO:0000313" key="1">
    <source>
        <dbReference type="EMBL" id="CAK0904582.1"/>
    </source>
</evidence>